<dbReference type="SUPFAM" id="SSF88713">
    <property type="entry name" value="Glycoside hydrolase/deacetylase"/>
    <property type="match status" value="1"/>
</dbReference>
<dbReference type="Pfam" id="PF04794">
    <property type="entry name" value="YdjC"/>
    <property type="match status" value="1"/>
</dbReference>
<dbReference type="Gene3D" id="3.20.20.370">
    <property type="entry name" value="Glycoside hydrolase/deacetylase"/>
    <property type="match status" value="1"/>
</dbReference>
<dbReference type="RefSeq" id="WP_404548857.1">
    <property type="nucleotide sequence ID" value="NZ_JADIKJ010000020.1"/>
</dbReference>
<dbReference type="PANTHER" id="PTHR31609">
    <property type="entry name" value="YDJC DEACETYLASE FAMILY MEMBER"/>
    <property type="match status" value="1"/>
</dbReference>
<evidence type="ECO:0000256" key="5">
    <source>
        <dbReference type="ARBA" id="ARBA00023277"/>
    </source>
</evidence>
<name>A0ABW8JM70_9GAMM</name>
<dbReference type="InterPro" id="IPR017836">
    <property type="entry name" value="Hopanoid_biosynth-assoc_HpnK"/>
</dbReference>
<evidence type="ECO:0000256" key="2">
    <source>
        <dbReference type="ARBA" id="ARBA00022723"/>
    </source>
</evidence>
<keyword evidence="3" id="KW-0378">Hydrolase</keyword>
<gene>
    <name evidence="7" type="primary">hpnK</name>
    <name evidence="7" type="ORF">ISP15_16435</name>
</gene>
<evidence type="ECO:0000256" key="4">
    <source>
        <dbReference type="ARBA" id="ARBA00022842"/>
    </source>
</evidence>
<feature type="compositionally biased region" description="Polar residues" evidence="6">
    <location>
        <begin position="1"/>
        <end position="15"/>
    </location>
</feature>
<organism evidence="7 8">
    <name type="scientific">Dyella jejuensis</name>
    <dbReference type="NCBI Taxonomy" id="1432009"/>
    <lineage>
        <taxon>Bacteria</taxon>
        <taxon>Pseudomonadati</taxon>
        <taxon>Pseudomonadota</taxon>
        <taxon>Gammaproteobacteria</taxon>
        <taxon>Lysobacterales</taxon>
        <taxon>Rhodanobacteraceae</taxon>
        <taxon>Dyella</taxon>
    </lineage>
</organism>
<comment type="caution">
    <text evidence="7">The sequence shown here is derived from an EMBL/GenBank/DDBJ whole genome shotgun (WGS) entry which is preliminary data.</text>
</comment>
<evidence type="ECO:0000313" key="7">
    <source>
        <dbReference type="EMBL" id="MFK2901928.1"/>
    </source>
</evidence>
<dbReference type="InterPro" id="IPR011330">
    <property type="entry name" value="Glyco_hydro/deAcase_b/a-brl"/>
</dbReference>
<reference evidence="7 8" key="1">
    <citation type="submission" date="2020-10" db="EMBL/GenBank/DDBJ databases">
        <title>Phylogeny of dyella-like bacteria.</title>
        <authorList>
            <person name="Fu J."/>
        </authorList>
    </citation>
    <scope>NUCLEOTIDE SEQUENCE [LARGE SCALE GENOMIC DNA]</scope>
    <source>
        <strain evidence="7 8">JP1</strain>
    </source>
</reference>
<dbReference type="Proteomes" id="UP001620461">
    <property type="component" value="Unassembled WGS sequence"/>
</dbReference>
<dbReference type="NCBIfam" id="TIGR03473">
    <property type="entry name" value="HpnK"/>
    <property type="match status" value="1"/>
</dbReference>
<keyword evidence="8" id="KW-1185">Reference proteome</keyword>
<feature type="region of interest" description="Disordered" evidence="6">
    <location>
        <begin position="1"/>
        <end position="27"/>
    </location>
</feature>
<proteinExistence type="predicted"/>
<evidence type="ECO:0000313" key="8">
    <source>
        <dbReference type="Proteomes" id="UP001620461"/>
    </source>
</evidence>
<dbReference type="EMBL" id="JADIKJ010000020">
    <property type="protein sequence ID" value="MFK2901928.1"/>
    <property type="molecule type" value="Genomic_DNA"/>
</dbReference>
<dbReference type="PANTHER" id="PTHR31609:SF1">
    <property type="entry name" value="CARBOHYDRATE DEACETYLASE"/>
    <property type="match status" value="1"/>
</dbReference>
<keyword evidence="2" id="KW-0479">Metal-binding</keyword>
<keyword evidence="4" id="KW-0460">Magnesium</keyword>
<dbReference type="InterPro" id="IPR006879">
    <property type="entry name" value="YdjC-like"/>
</dbReference>
<sequence>MKPRSESANPQQQPLTPALSPEWRERENGRPRLIVTADDFGLHEAVNDAVERGYRDGVLRAASLMVAAPAAADAVARARQHPGLAVGLHLVLADGRAMLPPARIPDLVDRQGMFNSDMVRNGFRFFLLPRVRRQLADEIRAQFEAFAATGLQLDHVNAHKHFHLHPTVLSLMLSIGHGYGLRAIRLPWEPGMGPWLRPWLALMRRRMDRAGIAHNDQVFGLRHSGGMDEAVMLDILRALPAGLSEIYLHPASHGHLTESMADYRHRDELSALLSPRVREVIAERYRLCNGFTDPAAVKGCPA</sequence>
<keyword evidence="5" id="KW-0119">Carbohydrate metabolism</keyword>
<comment type="cofactor">
    <cofactor evidence="1">
        <name>Mg(2+)</name>
        <dbReference type="ChEBI" id="CHEBI:18420"/>
    </cofactor>
</comment>
<evidence type="ECO:0000256" key="1">
    <source>
        <dbReference type="ARBA" id="ARBA00001946"/>
    </source>
</evidence>
<evidence type="ECO:0000256" key="3">
    <source>
        <dbReference type="ARBA" id="ARBA00022801"/>
    </source>
</evidence>
<protein>
    <submittedName>
        <fullName evidence="7">Hopanoid biosynthesis-associated protein HpnK</fullName>
    </submittedName>
</protein>
<evidence type="ECO:0000256" key="6">
    <source>
        <dbReference type="SAM" id="MobiDB-lite"/>
    </source>
</evidence>
<accession>A0ABW8JM70</accession>